<evidence type="ECO:0000256" key="5">
    <source>
        <dbReference type="ARBA" id="ARBA00023004"/>
    </source>
</evidence>
<dbReference type="InterPro" id="IPR006067">
    <property type="entry name" value="NO2/SO3_Rdtase_4Fe4S_dom"/>
</dbReference>
<proteinExistence type="predicted"/>
<dbReference type="EMBL" id="FPAJ01000001">
    <property type="protein sequence ID" value="SFS48849.1"/>
    <property type="molecule type" value="Genomic_DNA"/>
</dbReference>
<dbReference type="Pfam" id="PF01077">
    <property type="entry name" value="NIR_SIR"/>
    <property type="match status" value="2"/>
</dbReference>
<dbReference type="Proteomes" id="UP000199239">
    <property type="component" value="Unassembled WGS sequence"/>
</dbReference>
<protein>
    <submittedName>
        <fullName evidence="9">Sulfite reductase (NADPH) hemoprotein beta-component</fullName>
    </submittedName>
</protein>
<keyword evidence="5" id="KW-0408">Iron</keyword>
<dbReference type="InterPro" id="IPR036136">
    <property type="entry name" value="Nit/Sulf_reduc_fer-like_dom_sf"/>
</dbReference>
<evidence type="ECO:0000256" key="6">
    <source>
        <dbReference type="ARBA" id="ARBA00023014"/>
    </source>
</evidence>
<dbReference type="GO" id="GO:0051539">
    <property type="term" value="F:4 iron, 4 sulfur cluster binding"/>
    <property type="evidence" value="ECO:0007669"/>
    <property type="project" value="UniProtKB-KW"/>
</dbReference>
<organism evidence="9 10">
    <name type="scientific">Sulfitobacter marinus</name>
    <dbReference type="NCBI Taxonomy" id="394264"/>
    <lineage>
        <taxon>Bacteria</taxon>
        <taxon>Pseudomonadati</taxon>
        <taxon>Pseudomonadota</taxon>
        <taxon>Alphaproteobacteria</taxon>
        <taxon>Rhodobacterales</taxon>
        <taxon>Roseobacteraceae</taxon>
        <taxon>Sulfitobacter</taxon>
    </lineage>
</organism>
<dbReference type="OrthoDB" id="9803707at2"/>
<feature type="domain" description="Nitrite/Sulfite reductase ferredoxin-like" evidence="8">
    <location>
        <begin position="345"/>
        <end position="395"/>
    </location>
</feature>
<gene>
    <name evidence="9" type="ORF">SAMN04488040_0575</name>
</gene>
<keyword evidence="4" id="KW-0560">Oxidoreductase</keyword>
<feature type="domain" description="Nitrite/sulphite reductase 4Fe-4S" evidence="7">
    <location>
        <begin position="408"/>
        <end position="545"/>
    </location>
</feature>
<keyword evidence="2" id="KW-0349">Heme</keyword>
<sequence length="554" mass="61173">MYSYTEFDDAFLAERNAQFRAQVERRIDGSLTEDEFKPLRLMNGLYLQLHAYMLRVAIPYGTLNSTQMHKLADIAEKWDKGYGHFTTRQNIQYNWPQLRDVPDMLDALAEVNMHAIQTSGNTIRNVTADHFAGAAADEVADPRPVAELIRQWSTDHPEFQFLPRKFKVAVSGAPHDRAVIKAHDIGLQIVERDGVLGFQVIVGGGLGRTPMIGKVLYDFVASEDLLPTLEAIVSVYNLLGRRDNKYKARIKITVHENGIDDIRARVDARYALIRPQFTGVDQQMLSRIEADFAKPTFKTAPLDAYTTAYDNDPVFRSWADTNLADHHAPGYAIVSISLKAHGATPGDATAHQMHVMADIAAQYGHDELRISHEQNVILPHVHRNDLPTLHAALKSAGLATANIGLISDIIACPGMDYCALATARSIPIAQEIATRFDELKLEHEVGPLKIKISGCINACGHHHVGHIGILGLDRAGVENYQITLGGDGTQDAAIGERAGPGFSADEIIPAIERLVRGYLDLRSEPTETFLQTYRRLGLAPFKAALYPEARANAA</sequence>
<dbReference type="Gene3D" id="3.90.480.10">
    <property type="entry name" value="Sulfite Reductase Hemoprotein,Domain 2"/>
    <property type="match status" value="1"/>
</dbReference>
<evidence type="ECO:0000259" key="8">
    <source>
        <dbReference type="Pfam" id="PF03460"/>
    </source>
</evidence>
<dbReference type="Gene3D" id="3.30.413.10">
    <property type="entry name" value="Sulfite Reductase Hemoprotein, domain 1"/>
    <property type="match status" value="2"/>
</dbReference>
<dbReference type="PANTHER" id="PTHR32439:SF9">
    <property type="entry name" value="BLR3264 PROTEIN"/>
    <property type="match status" value="1"/>
</dbReference>
<dbReference type="InterPro" id="IPR045854">
    <property type="entry name" value="NO2/SO3_Rdtase_4Fe4S_sf"/>
</dbReference>
<evidence type="ECO:0000256" key="4">
    <source>
        <dbReference type="ARBA" id="ARBA00023002"/>
    </source>
</evidence>
<reference evidence="10" key="1">
    <citation type="submission" date="2016-10" db="EMBL/GenBank/DDBJ databases">
        <authorList>
            <person name="Varghese N."/>
            <person name="Submissions S."/>
        </authorList>
    </citation>
    <scope>NUCLEOTIDE SEQUENCE [LARGE SCALE GENOMIC DNA]</scope>
    <source>
        <strain evidence="10">DSM 23422</strain>
    </source>
</reference>
<feature type="domain" description="Nitrite/Sulfite reductase ferredoxin-like" evidence="8">
    <location>
        <begin position="52"/>
        <end position="111"/>
    </location>
</feature>
<feature type="domain" description="Nitrite/sulphite reductase 4Fe-4S" evidence="7">
    <location>
        <begin position="119"/>
        <end position="269"/>
    </location>
</feature>
<dbReference type="InterPro" id="IPR005117">
    <property type="entry name" value="NiRdtase/SiRdtase_haem-b_fer"/>
</dbReference>
<evidence type="ECO:0000256" key="3">
    <source>
        <dbReference type="ARBA" id="ARBA00022723"/>
    </source>
</evidence>
<accession>A0A1I6Q8S1</accession>
<dbReference type="InterPro" id="IPR051329">
    <property type="entry name" value="NIR_SIR_4Fe-4S"/>
</dbReference>
<evidence type="ECO:0000313" key="10">
    <source>
        <dbReference type="Proteomes" id="UP000199239"/>
    </source>
</evidence>
<keyword evidence="1" id="KW-0004">4Fe-4S</keyword>
<evidence type="ECO:0000256" key="2">
    <source>
        <dbReference type="ARBA" id="ARBA00022617"/>
    </source>
</evidence>
<dbReference type="SUPFAM" id="SSF55124">
    <property type="entry name" value="Nitrite/Sulfite reductase N-terminal domain-like"/>
    <property type="match status" value="2"/>
</dbReference>
<dbReference type="AlphaFoldDB" id="A0A1I6Q8S1"/>
<evidence type="ECO:0000313" key="9">
    <source>
        <dbReference type="EMBL" id="SFS48849.1"/>
    </source>
</evidence>
<dbReference type="SUPFAM" id="SSF56014">
    <property type="entry name" value="Nitrite and sulphite reductase 4Fe-4S domain-like"/>
    <property type="match status" value="2"/>
</dbReference>
<dbReference type="Pfam" id="PF03460">
    <property type="entry name" value="NIR_SIR_ferr"/>
    <property type="match status" value="2"/>
</dbReference>
<dbReference type="Gene3D" id="3.90.480.20">
    <property type="match status" value="1"/>
</dbReference>
<evidence type="ECO:0000256" key="1">
    <source>
        <dbReference type="ARBA" id="ARBA00022485"/>
    </source>
</evidence>
<dbReference type="GO" id="GO:0016491">
    <property type="term" value="F:oxidoreductase activity"/>
    <property type="evidence" value="ECO:0007669"/>
    <property type="project" value="UniProtKB-KW"/>
</dbReference>
<keyword evidence="3" id="KW-0479">Metal-binding</keyword>
<dbReference type="STRING" id="394264.SAMN04488040_0575"/>
<dbReference type="RefSeq" id="WP_093914819.1">
    <property type="nucleotide sequence ID" value="NZ_FPAJ01000001.1"/>
</dbReference>
<dbReference type="PANTHER" id="PTHR32439">
    <property type="entry name" value="FERREDOXIN--NITRITE REDUCTASE, CHLOROPLASTIC"/>
    <property type="match status" value="1"/>
</dbReference>
<keyword evidence="6" id="KW-0411">Iron-sulfur</keyword>
<dbReference type="GO" id="GO:0020037">
    <property type="term" value="F:heme binding"/>
    <property type="evidence" value="ECO:0007669"/>
    <property type="project" value="InterPro"/>
</dbReference>
<keyword evidence="10" id="KW-1185">Reference proteome</keyword>
<evidence type="ECO:0000259" key="7">
    <source>
        <dbReference type="Pfam" id="PF01077"/>
    </source>
</evidence>
<name>A0A1I6Q8S1_9RHOB</name>
<dbReference type="GO" id="GO:0046872">
    <property type="term" value="F:metal ion binding"/>
    <property type="evidence" value="ECO:0007669"/>
    <property type="project" value="UniProtKB-KW"/>
</dbReference>